<dbReference type="InParanoid" id="B7FW56"/>
<protein>
    <submittedName>
        <fullName evidence="2">Uncharacterized protein</fullName>
    </submittedName>
</protein>
<dbReference type="PaxDb" id="2850-Phatr34479"/>
<dbReference type="EMBL" id="CM000608">
    <property type="protein sequence ID" value="EEC49523.1"/>
    <property type="molecule type" value="Genomic_DNA"/>
</dbReference>
<dbReference type="KEGG" id="pti:PHATRDRAFT_34479"/>
<reference evidence="2 3" key="1">
    <citation type="journal article" date="2008" name="Nature">
        <title>The Phaeodactylum genome reveals the evolutionary history of diatom genomes.</title>
        <authorList>
            <person name="Bowler C."/>
            <person name="Allen A.E."/>
            <person name="Badger J.H."/>
            <person name="Grimwood J."/>
            <person name="Jabbari K."/>
            <person name="Kuo A."/>
            <person name="Maheswari U."/>
            <person name="Martens C."/>
            <person name="Maumus F."/>
            <person name="Otillar R.P."/>
            <person name="Rayko E."/>
            <person name="Salamov A."/>
            <person name="Vandepoele K."/>
            <person name="Beszteri B."/>
            <person name="Gruber A."/>
            <person name="Heijde M."/>
            <person name="Katinka M."/>
            <person name="Mock T."/>
            <person name="Valentin K."/>
            <person name="Verret F."/>
            <person name="Berges J.A."/>
            <person name="Brownlee C."/>
            <person name="Cadoret J.P."/>
            <person name="Chiovitti A."/>
            <person name="Choi C.J."/>
            <person name="Coesel S."/>
            <person name="De Martino A."/>
            <person name="Detter J.C."/>
            <person name="Durkin C."/>
            <person name="Falciatore A."/>
            <person name="Fournet J."/>
            <person name="Haruta M."/>
            <person name="Huysman M.J."/>
            <person name="Jenkins B.D."/>
            <person name="Jiroutova K."/>
            <person name="Jorgensen R.E."/>
            <person name="Joubert Y."/>
            <person name="Kaplan A."/>
            <person name="Kroger N."/>
            <person name="Kroth P.G."/>
            <person name="La Roche J."/>
            <person name="Lindquist E."/>
            <person name="Lommer M."/>
            <person name="Martin-Jezequel V."/>
            <person name="Lopez P.J."/>
            <person name="Lucas S."/>
            <person name="Mangogna M."/>
            <person name="McGinnis K."/>
            <person name="Medlin L.K."/>
            <person name="Montsant A."/>
            <person name="Oudot-Le Secq M.P."/>
            <person name="Napoli C."/>
            <person name="Obornik M."/>
            <person name="Parker M.S."/>
            <person name="Petit J.L."/>
            <person name="Porcel B.M."/>
            <person name="Poulsen N."/>
            <person name="Robison M."/>
            <person name="Rychlewski L."/>
            <person name="Rynearson T.A."/>
            <person name="Schmutz J."/>
            <person name="Shapiro H."/>
            <person name="Siaut M."/>
            <person name="Stanley M."/>
            <person name="Sussman M.R."/>
            <person name="Taylor A.R."/>
            <person name="Vardi A."/>
            <person name="von Dassow P."/>
            <person name="Vyverman W."/>
            <person name="Willis A."/>
            <person name="Wyrwicz L.S."/>
            <person name="Rokhsar D.S."/>
            <person name="Weissenbach J."/>
            <person name="Armbrust E.V."/>
            <person name="Green B.R."/>
            <person name="Van de Peer Y."/>
            <person name="Grigoriev I.V."/>
        </authorList>
    </citation>
    <scope>NUCLEOTIDE SEQUENCE [LARGE SCALE GENOMIC DNA]</scope>
    <source>
        <strain evidence="2 3">CCAP 1055/1</strain>
    </source>
</reference>
<feature type="region of interest" description="Disordered" evidence="1">
    <location>
        <begin position="38"/>
        <end position="66"/>
    </location>
</feature>
<organism evidence="2 3">
    <name type="scientific">Phaeodactylum tricornutum (strain CCAP 1055/1)</name>
    <dbReference type="NCBI Taxonomy" id="556484"/>
    <lineage>
        <taxon>Eukaryota</taxon>
        <taxon>Sar</taxon>
        <taxon>Stramenopiles</taxon>
        <taxon>Ochrophyta</taxon>
        <taxon>Bacillariophyta</taxon>
        <taxon>Bacillariophyceae</taxon>
        <taxon>Bacillariophycidae</taxon>
        <taxon>Naviculales</taxon>
        <taxon>Phaeodactylaceae</taxon>
        <taxon>Phaeodactylum</taxon>
    </lineage>
</organism>
<dbReference type="GeneID" id="7199834"/>
<keyword evidence="3" id="KW-1185">Reference proteome</keyword>
<evidence type="ECO:0000313" key="2">
    <source>
        <dbReference type="EMBL" id="EEC49523.1"/>
    </source>
</evidence>
<dbReference type="HOGENOM" id="CLU_1630266_0_0_1"/>
<proteinExistence type="predicted"/>
<dbReference type="RefSeq" id="XP_002178825.1">
    <property type="nucleotide sequence ID" value="XM_002178789.1"/>
</dbReference>
<dbReference type="Proteomes" id="UP000000759">
    <property type="component" value="Chromosome 5"/>
</dbReference>
<evidence type="ECO:0000256" key="1">
    <source>
        <dbReference type="SAM" id="MobiDB-lite"/>
    </source>
</evidence>
<gene>
    <name evidence="2" type="ORF">PHATRDRAFT_34479</name>
</gene>
<reference evidence="3" key="2">
    <citation type="submission" date="2008-08" db="EMBL/GenBank/DDBJ databases">
        <authorList>
            <consortium name="Diatom Consortium"/>
            <person name="Grigoriev I."/>
            <person name="Grimwood J."/>
            <person name="Kuo A."/>
            <person name="Otillar R.P."/>
            <person name="Salamov A."/>
            <person name="Detter J.C."/>
            <person name="Lindquist E."/>
            <person name="Shapiro H."/>
            <person name="Lucas S."/>
            <person name="Glavina del Rio T."/>
            <person name="Pitluck S."/>
            <person name="Rokhsar D."/>
            <person name="Bowler C."/>
        </authorList>
    </citation>
    <scope>GENOME REANNOTATION</scope>
    <source>
        <strain evidence="3">CCAP 1055/1</strain>
    </source>
</reference>
<dbReference type="AlphaFoldDB" id="B7FW56"/>
<feature type="compositionally biased region" description="Basic and acidic residues" evidence="1">
    <location>
        <begin position="45"/>
        <end position="62"/>
    </location>
</feature>
<evidence type="ECO:0000313" key="3">
    <source>
        <dbReference type="Proteomes" id="UP000000759"/>
    </source>
</evidence>
<name>B7FW56_PHATC</name>
<accession>B7FW56</accession>
<sequence>MNQAESSNHSNCNRLQVAVSNEPLISVDERLPASSSLLAPSHQTVRYEQRNDSTNNSDEHAAKPANIPDNMDVYRAKAHVVLNQQRLAVVGREIRTLLAVFANKALEFWGKSRDMFDRHEPLLIQLGLFFTTMGELDLIQKRMTSLFRQQCALMREAGIKTES</sequence>